<proteinExistence type="predicted"/>
<keyword evidence="2" id="KW-1185">Reference proteome</keyword>
<dbReference type="EMBL" id="CAUYUJ010018217">
    <property type="protein sequence ID" value="CAK0881697.1"/>
    <property type="molecule type" value="Genomic_DNA"/>
</dbReference>
<evidence type="ECO:0008006" key="3">
    <source>
        <dbReference type="Google" id="ProtNLM"/>
    </source>
</evidence>
<comment type="caution">
    <text evidence="1">The sequence shown here is derived from an EMBL/GenBank/DDBJ whole genome shotgun (WGS) entry which is preliminary data.</text>
</comment>
<sequence>VVDLVPAESVAAARVLAADMEQTLQASWARVPRGSGPGPMGYQYEHWIPVGRSADSGPATARMLSLVATGSIPAEAGNLLFAAKLSGLAKANDGTRVVASGGVPRRLLAKALQKVVTAAAEELPDFVFLHRREVARRVLSLDEGCPLSPAFVAILSADPLSALRQGLQVLYAKAEAVAHLDDIHFWVPPEHLEQAMQLATQAVGNIGLEPNVTKTKLWLPSGAPAEIPAALLQRVVPEQPCLGSSILFMRIRRLQVDRAQTRLAAFAARLDTLIRHGLAKHDAWIMFANLVNDAVTYAQRAQASDPQQWRRYDDQVAAVVENKLGGPLSDLSRKVLFVPAKLGGGGLASAESRTDAVFLGSWAQVEAVVCRLQRVETPAQSEQAAPILHQAVRAATERVQAAGGSVAVRTQKTISQSLVARRNRDLRAGLEDDAAVLLHSQEAEGGAWLRATRRDKDVLSDDAFCVCLRRRLLFEDLAAQGALPCMLRGPRRAEQLAELRCRLAVALQRGVAASLLAASAGAARPWQLGWCAIRR</sequence>
<feature type="non-terminal residue" evidence="1">
    <location>
        <position position="1"/>
    </location>
</feature>
<organism evidence="1 2">
    <name type="scientific">Prorocentrum cordatum</name>
    <dbReference type="NCBI Taxonomy" id="2364126"/>
    <lineage>
        <taxon>Eukaryota</taxon>
        <taxon>Sar</taxon>
        <taxon>Alveolata</taxon>
        <taxon>Dinophyceae</taxon>
        <taxon>Prorocentrales</taxon>
        <taxon>Prorocentraceae</taxon>
        <taxon>Prorocentrum</taxon>
    </lineage>
</organism>
<name>A0ABN9W6C8_9DINO</name>
<evidence type="ECO:0000313" key="1">
    <source>
        <dbReference type="EMBL" id="CAK0881697.1"/>
    </source>
</evidence>
<reference evidence="1" key="1">
    <citation type="submission" date="2023-10" db="EMBL/GenBank/DDBJ databases">
        <authorList>
            <person name="Chen Y."/>
            <person name="Shah S."/>
            <person name="Dougan E. K."/>
            <person name="Thang M."/>
            <person name="Chan C."/>
        </authorList>
    </citation>
    <scope>NUCLEOTIDE SEQUENCE [LARGE SCALE GENOMIC DNA]</scope>
</reference>
<gene>
    <name evidence="1" type="ORF">PCOR1329_LOCUS64456</name>
</gene>
<dbReference type="Proteomes" id="UP001189429">
    <property type="component" value="Unassembled WGS sequence"/>
</dbReference>
<protein>
    <recommendedName>
        <fullName evidence="3">Reverse transcriptase domain-containing protein</fullName>
    </recommendedName>
</protein>
<accession>A0ABN9W6C8</accession>
<evidence type="ECO:0000313" key="2">
    <source>
        <dbReference type="Proteomes" id="UP001189429"/>
    </source>
</evidence>